<name>A0A0F5K3R2_9BURK</name>
<keyword evidence="5" id="KW-0175">Coiled coil</keyword>
<feature type="domain" description="DNA-binding protein H-NS-like C-terminal" evidence="7">
    <location>
        <begin position="65"/>
        <end position="105"/>
    </location>
</feature>
<dbReference type="PATRIC" id="fig|28092.6.peg.1182"/>
<dbReference type="SMART" id="SM00528">
    <property type="entry name" value="HNS"/>
    <property type="match status" value="1"/>
</dbReference>
<dbReference type="OrthoDB" id="5297879at2"/>
<keyword evidence="9" id="KW-1185">Reference proteome</keyword>
<gene>
    <name evidence="8" type="ORF">WM40_04985</name>
</gene>
<dbReference type="EMBL" id="LAQU01000003">
    <property type="protein sequence ID" value="KKB64733.1"/>
    <property type="molecule type" value="Genomic_DNA"/>
</dbReference>
<evidence type="ECO:0000256" key="2">
    <source>
        <dbReference type="ARBA" id="ARBA00010610"/>
    </source>
</evidence>
<evidence type="ECO:0000256" key="3">
    <source>
        <dbReference type="ARBA" id="ARBA00022490"/>
    </source>
</evidence>
<organism evidence="8 9">
    <name type="scientific">Robbsia andropogonis</name>
    <dbReference type="NCBI Taxonomy" id="28092"/>
    <lineage>
        <taxon>Bacteria</taxon>
        <taxon>Pseudomonadati</taxon>
        <taxon>Pseudomonadota</taxon>
        <taxon>Betaproteobacteria</taxon>
        <taxon>Burkholderiales</taxon>
        <taxon>Burkholderiaceae</taxon>
        <taxon>Robbsia</taxon>
    </lineage>
</organism>
<dbReference type="Pfam" id="PF00816">
    <property type="entry name" value="Histone_HNS"/>
    <property type="match status" value="1"/>
</dbReference>
<dbReference type="RefSeq" id="WP_036009994.1">
    <property type="nucleotide sequence ID" value="NZ_CADFGU010000005.1"/>
</dbReference>
<evidence type="ECO:0000256" key="5">
    <source>
        <dbReference type="SAM" id="Coils"/>
    </source>
</evidence>
<keyword evidence="4" id="KW-0238">DNA-binding</keyword>
<dbReference type="PANTHER" id="PTHR38097">
    <property type="match status" value="1"/>
</dbReference>
<keyword evidence="3" id="KW-0963">Cytoplasm</keyword>
<dbReference type="SUPFAM" id="SSF81273">
    <property type="entry name" value="H-NS histone-like proteins"/>
    <property type="match status" value="1"/>
</dbReference>
<comment type="similarity">
    <text evidence="2">Belongs to the histone-like protein H-NS family.</text>
</comment>
<comment type="subcellular location">
    <subcellularLocation>
        <location evidence="1">Cytoplasm</location>
        <location evidence="1">Nucleoid</location>
    </subcellularLocation>
</comment>
<dbReference type="InterPro" id="IPR027444">
    <property type="entry name" value="H-NS_C_dom"/>
</dbReference>
<dbReference type="Proteomes" id="UP000033618">
    <property type="component" value="Unassembled WGS sequence"/>
</dbReference>
<evidence type="ECO:0000259" key="7">
    <source>
        <dbReference type="SMART" id="SM00528"/>
    </source>
</evidence>
<proteinExistence type="inferred from homology"/>
<accession>A0A0F5K3R2</accession>
<protein>
    <recommendedName>
        <fullName evidence="7">DNA-binding protein H-NS-like C-terminal domain-containing protein</fullName>
    </recommendedName>
</protein>
<sequence length="105" mass="11656">MAQEADNTLGALTAQRDELDRLINEMKERDRAGALETVLKKIALFQLTAADLGFGGKPGRQPKQQATRASVAPKYRDPETGATWSGRGKPPKWIAFTEDRTRFLI</sequence>
<dbReference type="AlphaFoldDB" id="A0A0F5K3R2"/>
<feature type="region of interest" description="Disordered" evidence="6">
    <location>
        <begin position="53"/>
        <end position="91"/>
    </location>
</feature>
<evidence type="ECO:0000313" key="9">
    <source>
        <dbReference type="Proteomes" id="UP000033618"/>
    </source>
</evidence>
<dbReference type="GO" id="GO:0003677">
    <property type="term" value="F:DNA binding"/>
    <property type="evidence" value="ECO:0007669"/>
    <property type="project" value="UniProtKB-KW"/>
</dbReference>
<evidence type="ECO:0000256" key="6">
    <source>
        <dbReference type="SAM" id="MobiDB-lite"/>
    </source>
</evidence>
<feature type="coiled-coil region" evidence="5">
    <location>
        <begin position="2"/>
        <end position="32"/>
    </location>
</feature>
<reference evidence="8 9" key="1">
    <citation type="submission" date="2015-03" db="EMBL/GenBank/DDBJ databases">
        <title>Draft Genome Sequence of Burkholderia andropogonis type strain ICMP2807, isolated from Sorghum bicolor.</title>
        <authorList>
            <person name="Lopes-Santos L."/>
            <person name="Castro D.B."/>
            <person name="Ottoboni L.M."/>
            <person name="Park D."/>
            <person name="Weirc B.S."/>
            <person name="Destefano S.A."/>
        </authorList>
    </citation>
    <scope>NUCLEOTIDE SEQUENCE [LARGE SCALE GENOMIC DNA]</scope>
    <source>
        <strain evidence="8 9">ICMP2807</strain>
    </source>
</reference>
<comment type="caution">
    <text evidence="8">The sequence shown here is derived from an EMBL/GenBank/DDBJ whole genome shotgun (WGS) entry which is preliminary data.</text>
</comment>
<dbReference type="PANTHER" id="PTHR38097:SF2">
    <property type="entry name" value="DNA-BINDING PROTEIN STPA"/>
    <property type="match status" value="1"/>
</dbReference>
<dbReference type="Gene3D" id="4.10.430.30">
    <property type="match status" value="1"/>
</dbReference>
<evidence type="ECO:0000313" key="8">
    <source>
        <dbReference type="EMBL" id="KKB64733.1"/>
    </source>
</evidence>
<evidence type="ECO:0000256" key="4">
    <source>
        <dbReference type="ARBA" id="ARBA00023125"/>
    </source>
</evidence>
<dbReference type="GO" id="GO:0009295">
    <property type="term" value="C:nucleoid"/>
    <property type="evidence" value="ECO:0007669"/>
    <property type="project" value="UniProtKB-SubCell"/>
</dbReference>
<evidence type="ECO:0000256" key="1">
    <source>
        <dbReference type="ARBA" id="ARBA00004453"/>
    </source>
</evidence>